<feature type="compositionally biased region" description="Low complexity" evidence="2">
    <location>
        <begin position="870"/>
        <end position="885"/>
    </location>
</feature>
<feature type="region of interest" description="Disordered" evidence="2">
    <location>
        <begin position="1108"/>
        <end position="1145"/>
    </location>
</feature>
<feature type="compositionally biased region" description="Polar residues" evidence="2">
    <location>
        <begin position="994"/>
        <end position="1014"/>
    </location>
</feature>
<dbReference type="RefSeq" id="XP_024337822.1">
    <property type="nucleotide sequence ID" value="XM_024485979.1"/>
</dbReference>
<accession>A0A1X6MXC4</accession>
<feature type="compositionally biased region" description="Basic and acidic residues" evidence="2">
    <location>
        <begin position="709"/>
        <end position="720"/>
    </location>
</feature>
<feature type="compositionally biased region" description="Polar residues" evidence="2">
    <location>
        <begin position="632"/>
        <end position="642"/>
    </location>
</feature>
<feature type="region of interest" description="Disordered" evidence="2">
    <location>
        <begin position="1035"/>
        <end position="1059"/>
    </location>
</feature>
<evidence type="ECO:0000256" key="2">
    <source>
        <dbReference type="SAM" id="MobiDB-lite"/>
    </source>
</evidence>
<feature type="compositionally biased region" description="Acidic residues" evidence="2">
    <location>
        <begin position="577"/>
        <end position="588"/>
    </location>
</feature>
<feature type="region of interest" description="Disordered" evidence="2">
    <location>
        <begin position="617"/>
        <end position="748"/>
    </location>
</feature>
<dbReference type="InterPro" id="IPR013087">
    <property type="entry name" value="Znf_C2H2_type"/>
</dbReference>
<feature type="transmembrane region" description="Helical" evidence="3">
    <location>
        <begin position="52"/>
        <end position="79"/>
    </location>
</feature>
<keyword evidence="6" id="KW-1185">Reference proteome</keyword>
<keyword evidence="1" id="KW-0862">Zinc</keyword>
<feature type="region of interest" description="Disordered" evidence="2">
    <location>
        <begin position="832"/>
        <end position="886"/>
    </location>
</feature>
<evidence type="ECO:0000256" key="1">
    <source>
        <dbReference type="PROSITE-ProRule" id="PRU00042"/>
    </source>
</evidence>
<keyword evidence="3" id="KW-0472">Membrane</keyword>
<feature type="transmembrane region" description="Helical" evidence="3">
    <location>
        <begin position="119"/>
        <end position="138"/>
    </location>
</feature>
<feature type="region of interest" description="Disordered" evidence="2">
    <location>
        <begin position="525"/>
        <end position="558"/>
    </location>
</feature>
<feature type="region of interest" description="Disordered" evidence="2">
    <location>
        <begin position="1373"/>
        <end position="1394"/>
    </location>
</feature>
<feature type="region of interest" description="Disordered" evidence="2">
    <location>
        <begin position="577"/>
        <end position="605"/>
    </location>
</feature>
<keyword evidence="3" id="KW-0812">Transmembrane</keyword>
<feature type="transmembrane region" description="Helical" evidence="3">
    <location>
        <begin position="167"/>
        <end position="187"/>
    </location>
</feature>
<feature type="transmembrane region" description="Helical" evidence="3">
    <location>
        <begin position="85"/>
        <end position="107"/>
    </location>
</feature>
<feature type="region of interest" description="Disordered" evidence="2">
    <location>
        <begin position="1510"/>
        <end position="1585"/>
    </location>
</feature>
<dbReference type="GeneID" id="36330928"/>
<feature type="compositionally biased region" description="Basic and acidic residues" evidence="2">
    <location>
        <begin position="650"/>
        <end position="670"/>
    </location>
</feature>
<dbReference type="STRING" id="670580.A0A1X6MXC4"/>
<feature type="compositionally biased region" description="Basic and acidic residues" evidence="2">
    <location>
        <begin position="1373"/>
        <end position="1383"/>
    </location>
</feature>
<feature type="compositionally biased region" description="Basic and acidic residues" evidence="2">
    <location>
        <begin position="1239"/>
        <end position="1261"/>
    </location>
</feature>
<name>A0A1X6MXC4_9APHY</name>
<dbReference type="PROSITE" id="PS00028">
    <property type="entry name" value="ZINC_FINGER_C2H2_1"/>
    <property type="match status" value="1"/>
</dbReference>
<feature type="compositionally biased region" description="Basic and acidic residues" evidence="2">
    <location>
        <begin position="684"/>
        <end position="700"/>
    </location>
</feature>
<reference evidence="5 6" key="1">
    <citation type="submission" date="2017-04" db="EMBL/GenBank/DDBJ databases">
        <title>Genome Sequence of the Model Brown-Rot Fungus Postia placenta SB12.</title>
        <authorList>
            <consortium name="DOE Joint Genome Institute"/>
            <person name="Gaskell J."/>
            <person name="Kersten P."/>
            <person name="Larrondo L.F."/>
            <person name="Canessa P."/>
            <person name="Martinez D."/>
            <person name="Hibbett D."/>
            <person name="Schmoll M."/>
            <person name="Kubicek C.P."/>
            <person name="Martinez A.T."/>
            <person name="Yadav J."/>
            <person name="Master E."/>
            <person name="Magnuson J.K."/>
            <person name="James T."/>
            <person name="Yaver D."/>
            <person name="Berka R."/>
            <person name="Labutti K."/>
            <person name="Lipzen A."/>
            <person name="Aerts A."/>
            <person name="Barry K."/>
            <person name="Henrissat B."/>
            <person name="Blanchette R."/>
            <person name="Grigoriev I."/>
            <person name="Cullen D."/>
        </authorList>
    </citation>
    <scope>NUCLEOTIDE SEQUENCE [LARGE SCALE GENOMIC DNA]</scope>
    <source>
        <strain evidence="5 6">MAD-698-R-SB12</strain>
    </source>
</reference>
<sequence length="1585" mass="172359">MSALGDAEYLQQMWVLPCVRELLVFGSGTAVYTYELVITIDQQVRFFVRRRFSAAVVLYTSMHVSAIIFLLSWLFGWVLQDCHSVFIGNLLMLIMDAVLRLVFGVVSGFRVYAINGRKLLLPFVIAVLYVPDIVEWTASLQTYTKDPVIGCVISYNLSKDVEDKLTAFTQTCIIVSELLVVVAIWRVTYGIRKVTMMAQSRLTVTTLLIRDGEVFFQVSLLDIIVVYRTVRLSFNLQRRTAYTTTAQFFPWIGSITTTITTILISRMFLNLSSVYYPSTELMSATATRHPTDTMDFGSSERPTDAFSTDAEILSDVVLDGGIGTDGYVLELHGMTSSGKSYGPSESNETGHNSIFMRASFYAILVYSFKRNTGRGLVFRSPSMLARRVISLLICALCDTFVGKREQKRWLTICLFGACTRWFKLVAKWVRRSHGSVRSGSLSTVFCLLAPAFGVHVFPEMFSASSHTSVLYPLDLPQYDPSAHSHADHSLPDPRVHGVPHGMVHSFRVDPVLTISDGYALDVDADMDAGDTQPSNDAHIGTSADTNQRKAPGASVITPVPYGEGMVEVVWSLRSVNEDEPAKDEDDHDAMDKQQEPDIAQDPGGTQVVEQASTATTIVEEASPVSAPGDVPASTSEASNTSLLPPRMRGRVSEAHTERRESTRLRQKREAPTPPAPVPGREKRKAPSRDQNADPARRDGVCEEEGAEEGAEKDTEKERDRKRMRRAPLSSRKNTGASGSTDDGLDDTLSQESDIVRGGENAQESTNDARTHAYMHRVLEPTPTAPRPHSFAIHPAYPTREAGSSSPAHAGVSWQGRRIPRLLLRTPDTLNAGLGQPSLAPATTQPYIHGPQRSLSFPRPQSTPNMRIHHPSYGAPASSAGAHGTPEAQLQSVQVPGTRLFRLNPAIVRSPSGFGFSRPLPADAITPVPAQMRWDAQEPASSEAWPSSGPPGIGVTQRRFPTPSPGMIQGSAPAQSLDPVSPSEPIYARPQTLISTPTPRSMLSSSANIPTSSAGQMPVPIPVQTPMRPRLRIQTPVHGPAHTSPLPLHHPPQQGAQDPLQETLPAPVRRSVPTHTPAPHPHAMPPPMHVHTQPAWSMPMRTSSFGHPAAVPQYARPMPTPTPAPRTAGSDPGQPTGPCSVPPTPMPAIRPLPALTPEAGPVPLPCYWPPPGSVPYPYYPAHLAPPPPHYAAQQMAPRPGSEPGWESTFRALRQSGGRRAPPVRRRRQAVATVNAAVAEPRSEDERAGGENASQRDAEERVNSDAGRPGSAPSEGAYGNNIFVGSAQIEAAYHFDRHPEFGYMPAMAGYWPGLPIGADPKGVLHCPFCPRTFQLPNGLAIHLKWHWGDTRLEWRRGISKTGKTISRALEDAEARKRASEAREQEEAPELCGAQPSGAAIDSADEQDLDVVMQCPSLPANYPSVPLSANTYATSTSFVMPVIALATPRAGFGFPFASPVLRAGDAFTGPFLPPIQPVGDAFEFNFGEPAYDTHERDSSGSLFGGEDDLDWSPAVSIRGDRDREPSWSERLFGPAGGDYNENEDERNINMTPADEDRQPSPVGSVATDNDSGLSPLADFASLQLLPEH</sequence>
<feature type="compositionally biased region" description="Polar residues" evidence="2">
    <location>
        <begin position="730"/>
        <end position="740"/>
    </location>
</feature>
<organism evidence="5 6">
    <name type="scientific">Postia placenta MAD-698-R-SB12</name>
    <dbReference type="NCBI Taxonomy" id="670580"/>
    <lineage>
        <taxon>Eukaryota</taxon>
        <taxon>Fungi</taxon>
        <taxon>Dikarya</taxon>
        <taxon>Basidiomycota</taxon>
        <taxon>Agaricomycotina</taxon>
        <taxon>Agaricomycetes</taxon>
        <taxon>Polyporales</taxon>
        <taxon>Adustoporiaceae</taxon>
        <taxon>Rhodonia</taxon>
    </lineage>
</organism>
<dbReference type="GO" id="GO:0008270">
    <property type="term" value="F:zinc ion binding"/>
    <property type="evidence" value="ECO:0007669"/>
    <property type="project" value="UniProtKB-KW"/>
</dbReference>
<feature type="compositionally biased region" description="Low complexity" evidence="2">
    <location>
        <begin position="1228"/>
        <end position="1237"/>
    </location>
</feature>
<feature type="region of interest" description="Disordered" evidence="2">
    <location>
        <begin position="1213"/>
        <end position="1277"/>
    </location>
</feature>
<feature type="region of interest" description="Disordered" evidence="2">
    <location>
        <begin position="994"/>
        <end position="1018"/>
    </location>
</feature>
<keyword evidence="1" id="KW-0479">Metal-binding</keyword>
<evidence type="ECO:0000313" key="6">
    <source>
        <dbReference type="Proteomes" id="UP000194127"/>
    </source>
</evidence>
<proteinExistence type="predicted"/>
<feature type="transmembrane region" description="Helical" evidence="3">
    <location>
        <begin position="248"/>
        <end position="269"/>
    </location>
</feature>
<feature type="domain" description="C2H2-type" evidence="4">
    <location>
        <begin position="1322"/>
        <end position="1349"/>
    </location>
</feature>
<keyword evidence="1" id="KW-0863">Zinc-finger</keyword>
<dbReference type="PROSITE" id="PS50157">
    <property type="entry name" value="ZINC_FINGER_C2H2_2"/>
    <property type="match status" value="1"/>
</dbReference>
<protein>
    <recommendedName>
        <fullName evidence="4">C2H2-type domain-containing protein</fullName>
    </recommendedName>
</protein>
<evidence type="ECO:0000256" key="3">
    <source>
        <dbReference type="SAM" id="Phobius"/>
    </source>
</evidence>
<dbReference type="Proteomes" id="UP000194127">
    <property type="component" value="Unassembled WGS sequence"/>
</dbReference>
<evidence type="ECO:0000259" key="4">
    <source>
        <dbReference type="PROSITE" id="PS50157"/>
    </source>
</evidence>
<dbReference type="OrthoDB" id="2757290at2759"/>
<evidence type="ECO:0000313" key="5">
    <source>
        <dbReference type="EMBL" id="OSX61028.1"/>
    </source>
</evidence>
<keyword evidence="3" id="KW-1133">Transmembrane helix</keyword>
<feature type="compositionally biased region" description="Basic and acidic residues" evidence="2">
    <location>
        <begin position="1515"/>
        <end position="1524"/>
    </location>
</feature>
<gene>
    <name evidence="5" type="ORF">POSPLADRAFT_1146772</name>
</gene>
<feature type="compositionally biased region" description="Polar residues" evidence="2">
    <location>
        <begin position="852"/>
        <end position="864"/>
    </location>
</feature>
<dbReference type="EMBL" id="KZ110599">
    <property type="protein sequence ID" value="OSX61028.1"/>
    <property type="molecule type" value="Genomic_DNA"/>
</dbReference>